<protein>
    <recommendedName>
        <fullName evidence="3">CSD domain-containing protein</fullName>
    </recommendedName>
</protein>
<evidence type="ECO:0008006" key="3">
    <source>
        <dbReference type="Google" id="ProtNLM"/>
    </source>
</evidence>
<evidence type="ECO:0000313" key="2">
    <source>
        <dbReference type="Proteomes" id="UP000654075"/>
    </source>
</evidence>
<evidence type="ECO:0000313" key="1">
    <source>
        <dbReference type="EMBL" id="CAE8630739.1"/>
    </source>
</evidence>
<dbReference type="Proteomes" id="UP000654075">
    <property type="component" value="Unassembled WGS sequence"/>
</dbReference>
<reference evidence="1" key="1">
    <citation type="submission" date="2021-02" db="EMBL/GenBank/DDBJ databases">
        <authorList>
            <person name="Dougan E. K."/>
            <person name="Rhodes N."/>
            <person name="Thang M."/>
            <person name="Chan C."/>
        </authorList>
    </citation>
    <scope>NUCLEOTIDE SEQUENCE</scope>
</reference>
<dbReference type="InterPro" id="IPR012340">
    <property type="entry name" value="NA-bd_OB-fold"/>
</dbReference>
<accession>A0A813GZI0</accession>
<dbReference type="Gene3D" id="2.40.50.140">
    <property type="entry name" value="Nucleic acid-binding proteins"/>
    <property type="match status" value="1"/>
</dbReference>
<comment type="caution">
    <text evidence="1">The sequence shown here is derived from an EMBL/GenBank/DDBJ whole genome shotgun (WGS) entry which is preliminary data.</text>
</comment>
<dbReference type="EMBL" id="CAJNNV010029942">
    <property type="protein sequence ID" value="CAE8630739.1"/>
    <property type="molecule type" value="Genomic_DNA"/>
</dbReference>
<keyword evidence="2" id="KW-1185">Reference proteome</keyword>
<sequence>FKAPSGPTGPNLPRRRIADARFRGHVETWGKSFGWIRPDQNVQHPKARQHGGKIYIHYKDVRDASDLQAGSLVEFYIFEDEAGLGAEECVLTSAGHGSKGSANGQFGGSKGSANGQFGACKGGKGGKGPLQGGGFSGLSGNGCQGGYGFSREGGHMANMGNGNSKGMSNGFSREGGHSPAMMGNKGTMKGGGGATNGTNWGGCGNFGGNSGQQLPLAPSFQDWSSYSGMGMGAAGGNMMNHGPSYGKGGHQQFRW</sequence>
<feature type="non-terminal residue" evidence="1">
    <location>
        <position position="1"/>
    </location>
</feature>
<gene>
    <name evidence="1" type="ORF">PGLA1383_LOCUS46969</name>
</gene>
<dbReference type="SUPFAM" id="SSF50249">
    <property type="entry name" value="Nucleic acid-binding proteins"/>
    <property type="match status" value="1"/>
</dbReference>
<organism evidence="1 2">
    <name type="scientific">Polarella glacialis</name>
    <name type="common">Dinoflagellate</name>
    <dbReference type="NCBI Taxonomy" id="89957"/>
    <lineage>
        <taxon>Eukaryota</taxon>
        <taxon>Sar</taxon>
        <taxon>Alveolata</taxon>
        <taxon>Dinophyceae</taxon>
        <taxon>Suessiales</taxon>
        <taxon>Suessiaceae</taxon>
        <taxon>Polarella</taxon>
    </lineage>
</organism>
<proteinExistence type="predicted"/>
<name>A0A813GZI0_POLGL</name>
<dbReference type="AlphaFoldDB" id="A0A813GZI0"/>